<protein>
    <submittedName>
        <fullName evidence="9">Type II toxin-antitoxin system VapC family toxin</fullName>
    </submittedName>
</protein>
<keyword evidence="2" id="KW-1277">Toxin-antitoxin system</keyword>
<dbReference type="EMBL" id="JAIVFQ010000183">
    <property type="protein sequence ID" value="MCC5605007.1"/>
    <property type="molecule type" value="Genomic_DNA"/>
</dbReference>
<dbReference type="PANTHER" id="PTHR33653:SF1">
    <property type="entry name" value="RIBONUCLEASE VAPC2"/>
    <property type="match status" value="1"/>
</dbReference>
<dbReference type="PANTHER" id="PTHR33653">
    <property type="entry name" value="RIBONUCLEASE VAPC2"/>
    <property type="match status" value="1"/>
</dbReference>
<comment type="caution">
    <text evidence="9">The sequence shown here is derived from an EMBL/GenBank/DDBJ whole genome shotgun (WGS) entry which is preliminary data.</text>
</comment>
<organism evidence="9 10">
    <name type="scientific">Nostoc favosum CHAB5714</name>
    <dbReference type="NCBI Taxonomy" id="2780399"/>
    <lineage>
        <taxon>Bacteria</taxon>
        <taxon>Bacillati</taxon>
        <taxon>Cyanobacteriota</taxon>
        <taxon>Cyanophyceae</taxon>
        <taxon>Nostocales</taxon>
        <taxon>Nostocaceae</taxon>
        <taxon>Nostoc</taxon>
        <taxon>Nostoc favosum</taxon>
    </lineage>
</organism>
<keyword evidence="5" id="KW-0378">Hydrolase</keyword>
<dbReference type="Proteomes" id="UP001199525">
    <property type="component" value="Unassembled WGS sequence"/>
</dbReference>
<feature type="domain" description="PIN" evidence="8">
    <location>
        <begin position="19"/>
        <end position="130"/>
    </location>
</feature>
<proteinExistence type="inferred from homology"/>
<evidence type="ECO:0000256" key="4">
    <source>
        <dbReference type="ARBA" id="ARBA00022723"/>
    </source>
</evidence>
<accession>A0ABS8ILD4</accession>
<dbReference type="SUPFAM" id="SSF88723">
    <property type="entry name" value="PIN domain-like"/>
    <property type="match status" value="1"/>
</dbReference>
<comment type="similarity">
    <text evidence="7">Belongs to the PINc/VapC protein family.</text>
</comment>
<gene>
    <name evidence="9" type="ORF">LC586_39270</name>
</gene>
<evidence type="ECO:0000256" key="2">
    <source>
        <dbReference type="ARBA" id="ARBA00022649"/>
    </source>
</evidence>
<evidence type="ECO:0000313" key="10">
    <source>
        <dbReference type="Proteomes" id="UP001199525"/>
    </source>
</evidence>
<keyword evidence="6" id="KW-0460">Magnesium</keyword>
<evidence type="ECO:0000256" key="3">
    <source>
        <dbReference type="ARBA" id="ARBA00022722"/>
    </source>
</evidence>
<keyword evidence="4" id="KW-0479">Metal-binding</keyword>
<reference evidence="9 10" key="1">
    <citation type="journal article" date="2021" name="Microorganisms">
        <title>Genome Evolution of Filamentous Cyanobacterium Nostoc Species: From Facultative Symbiosis to Free Living.</title>
        <authorList>
            <person name="Huo D."/>
            <person name="Li H."/>
            <person name="Cai F."/>
            <person name="Guo X."/>
            <person name="Qiao Z."/>
            <person name="Wang W."/>
            <person name="Yu G."/>
            <person name="Li R."/>
        </authorList>
    </citation>
    <scope>NUCLEOTIDE SEQUENCE [LARGE SCALE GENOMIC DNA]</scope>
    <source>
        <strain evidence="9 10">CHAB 5714</strain>
    </source>
</reference>
<dbReference type="InterPro" id="IPR029060">
    <property type="entry name" value="PIN-like_dom_sf"/>
</dbReference>
<sequence length="145" mass="16619">MTVNIIVRLLNQTPMSLLLIDTDIASFIFKGSDYADPYLPVLSSQELALSFMTVAELLQWAILRQWGDRRLAQLEQYLSNYLIIPVDQTLCRQWAQVRVERQSARRSISPQDAWIAATALRHDLPLVTHNIKDFLGISNLRLITP</sequence>
<dbReference type="RefSeq" id="WP_229491174.1">
    <property type="nucleotide sequence ID" value="NZ_JAIVFQ010000183.1"/>
</dbReference>
<keyword evidence="3" id="KW-0540">Nuclease</keyword>
<name>A0ABS8ILD4_9NOSO</name>
<evidence type="ECO:0000313" key="9">
    <source>
        <dbReference type="EMBL" id="MCC5605007.1"/>
    </source>
</evidence>
<evidence type="ECO:0000259" key="8">
    <source>
        <dbReference type="Pfam" id="PF01850"/>
    </source>
</evidence>
<dbReference type="CDD" id="cd18749">
    <property type="entry name" value="PIN_VapC4-5_FitB-like"/>
    <property type="match status" value="1"/>
</dbReference>
<dbReference type="Gene3D" id="3.40.50.1010">
    <property type="entry name" value="5'-nuclease"/>
    <property type="match status" value="1"/>
</dbReference>
<evidence type="ECO:0000256" key="6">
    <source>
        <dbReference type="ARBA" id="ARBA00022842"/>
    </source>
</evidence>
<dbReference type="Pfam" id="PF01850">
    <property type="entry name" value="PIN"/>
    <property type="match status" value="1"/>
</dbReference>
<keyword evidence="10" id="KW-1185">Reference proteome</keyword>
<dbReference type="InterPro" id="IPR002716">
    <property type="entry name" value="PIN_dom"/>
</dbReference>
<evidence type="ECO:0000256" key="1">
    <source>
        <dbReference type="ARBA" id="ARBA00001946"/>
    </source>
</evidence>
<evidence type="ECO:0000256" key="5">
    <source>
        <dbReference type="ARBA" id="ARBA00022801"/>
    </source>
</evidence>
<comment type="cofactor">
    <cofactor evidence="1">
        <name>Mg(2+)</name>
        <dbReference type="ChEBI" id="CHEBI:18420"/>
    </cofactor>
</comment>
<dbReference type="InterPro" id="IPR050556">
    <property type="entry name" value="Type_II_TA_system_RNase"/>
</dbReference>
<evidence type="ECO:0000256" key="7">
    <source>
        <dbReference type="ARBA" id="ARBA00038093"/>
    </source>
</evidence>